<evidence type="ECO:0000256" key="11">
    <source>
        <dbReference type="ARBA" id="ARBA00023004"/>
    </source>
</evidence>
<evidence type="ECO:0000256" key="10">
    <source>
        <dbReference type="ARBA" id="ARBA00022989"/>
    </source>
</evidence>
<proteinExistence type="inferred from homology"/>
<keyword evidence="13" id="KW-0206">Cytoskeleton</keyword>
<gene>
    <name evidence="19" type="ORF">BUALT_Bualt04G0167800</name>
</gene>
<dbReference type="InterPro" id="IPR056508">
    <property type="entry name" value="HPAT-like"/>
</dbReference>
<feature type="region of interest" description="Disordered" evidence="14">
    <location>
        <begin position="765"/>
        <end position="795"/>
    </location>
</feature>
<keyword evidence="9" id="KW-0479">Metal-binding</keyword>
<feature type="compositionally biased region" description="Polar residues" evidence="14">
    <location>
        <begin position="1370"/>
        <end position="1384"/>
    </location>
</feature>
<comment type="caution">
    <text evidence="19">The sequence shown here is derived from an EMBL/GenBank/DDBJ whole genome shotgun (WGS) entry which is preliminary data.</text>
</comment>
<dbReference type="PANTHER" id="PTHR31485">
    <property type="entry name" value="PEPTIDYL SERINE ALPHA-GALACTOSYLTRANSFERASE"/>
    <property type="match status" value="1"/>
</dbReference>
<dbReference type="InterPro" id="IPR038492">
    <property type="entry name" value="GBBH-like_N_sf"/>
</dbReference>
<dbReference type="GO" id="GO:0016020">
    <property type="term" value="C:membrane"/>
    <property type="evidence" value="ECO:0007669"/>
    <property type="project" value="UniProtKB-SubCell"/>
</dbReference>
<dbReference type="PANTHER" id="PTHR31485:SF7">
    <property type="entry name" value="PEPTIDYL SERINE ALPHA-GALACTOSYLTRANSFERASE"/>
    <property type="match status" value="1"/>
</dbReference>
<feature type="region of interest" description="Disordered" evidence="14">
    <location>
        <begin position="1363"/>
        <end position="1440"/>
    </location>
</feature>
<keyword evidence="5" id="KW-0328">Glycosyltransferase</keyword>
<keyword evidence="20" id="KW-1185">Reference proteome</keyword>
<feature type="transmembrane region" description="Helical" evidence="15">
    <location>
        <begin position="887"/>
        <end position="908"/>
    </location>
</feature>
<feature type="compositionally biased region" description="Polar residues" evidence="14">
    <location>
        <begin position="1405"/>
        <end position="1425"/>
    </location>
</feature>
<feature type="compositionally biased region" description="Pro residues" evidence="14">
    <location>
        <begin position="1390"/>
        <end position="1399"/>
    </location>
</feature>
<feature type="compositionally biased region" description="Polar residues" evidence="14">
    <location>
        <begin position="1249"/>
        <end position="1259"/>
    </location>
</feature>
<dbReference type="InterPro" id="IPR010376">
    <property type="entry name" value="GBBH-like_N"/>
</dbReference>
<evidence type="ECO:0000256" key="8">
    <source>
        <dbReference type="ARBA" id="ARBA00022701"/>
    </source>
</evidence>
<dbReference type="InterPro" id="IPR044845">
    <property type="entry name" value="HPAT/SRGT1-like"/>
</dbReference>
<evidence type="ECO:0000313" key="19">
    <source>
        <dbReference type="EMBL" id="KAG8384915.1"/>
    </source>
</evidence>
<evidence type="ECO:0000256" key="9">
    <source>
        <dbReference type="ARBA" id="ARBA00022723"/>
    </source>
</evidence>
<feature type="compositionally biased region" description="Basic and acidic residues" evidence="14">
    <location>
        <begin position="1154"/>
        <end position="1170"/>
    </location>
</feature>
<evidence type="ECO:0000256" key="15">
    <source>
        <dbReference type="SAM" id="Phobius"/>
    </source>
</evidence>
<evidence type="ECO:0000256" key="14">
    <source>
        <dbReference type="SAM" id="MobiDB-lite"/>
    </source>
</evidence>
<organism evidence="19 20">
    <name type="scientific">Buddleja alternifolia</name>
    <dbReference type="NCBI Taxonomy" id="168488"/>
    <lineage>
        <taxon>Eukaryota</taxon>
        <taxon>Viridiplantae</taxon>
        <taxon>Streptophyta</taxon>
        <taxon>Embryophyta</taxon>
        <taxon>Tracheophyta</taxon>
        <taxon>Spermatophyta</taxon>
        <taxon>Magnoliopsida</taxon>
        <taxon>eudicotyledons</taxon>
        <taxon>Gunneridae</taxon>
        <taxon>Pentapetalae</taxon>
        <taxon>asterids</taxon>
        <taxon>lamiids</taxon>
        <taxon>Lamiales</taxon>
        <taxon>Scrophulariaceae</taxon>
        <taxon>Buddlejeae</taxon>
        <taxon>Buddleja</taxon>
    </lineage>
</organism>
<feature type="domain" description="Hydroxyproline O-arabinosyltransferase-like" evidence="18">
    <location>
        <begin position="164"/>
        <end position="335"/>
    </location>
</feature>
<feature type="region of interest" description="Disordered" evidence="14">
    <location>
        <begin position="1114"/>
        <end position="1170"/>
    </location>
</feature>
<evidence type="ECO:0000256" key="13">
    <source>
        <dbReference type="ARBA" id="ARBA00023212"/>
    </source>
</evidence>
<keyword evidence="12 15" id="KW-0472">Membrane</keyword>
<feature type="region of interest" description="Disordered" evidence="14">
    <location>
        <begin position="1215"/>
        <end position="1259"/>
    </location>
</feature>
<keyword evidence="8" id="KW-0493">Microtubule</keyword>
<keyword evidence="4" id="KW-0963">Cytoplasm</keyword>
<dbReference type="GO" id="GO:0005874">
    <property type="term" value="C:microtubule"/>
    <property type="evidence" value="ECO:0007669"/>
    <property type="project" value="UniProtKB-KW"/>
</dbReference>
<evidence type="ECO:0000256" key="5">
    <source>
        <dbReference type="ARBA" id="ARBA00022676"/>
    </source>
</evidence>
<keyword evidence="10 15" id="KW-1133">Transmembrane helix</keyword>
<dbReference type="Pfam" id="PF06155">
    <property type="entry name" value="GBBH-like_N"/>
    <property type="match status" value="1"/>
</dbReference>
<reference evidence="19" key="1">
    <citation type="submission" date="2019-10" db="EMBL/GenBank/DDBJ databases">
        <authorList>
            <person name="Zhang R."/>
            <person name="Pan Y."/>
            <person name="Wang J."/>
            <person name="Ma R."/>
            <person name="Yu S."/>
        </authorList>
    </citation>
    <scope>NUCLEOTIDE SEQUENCE</scope>
    <source>
        <strain evidence="19">LA-IB0</strain>
        <tissue evidence="19">Leaf</tissue>
    </source>
</reference>
<protein>
    <submittedName>
        <fullName evidence="19">Uncharacterized protein</fullName>
    </submittedName>
</protein>
<feature type="domain" description="Gamma-butyrobetaine hydroxylase-like N-terminal" evidence="16">
    <location>
        <begin position="30"/>
        <end position="106"/>
    </location>
</feature>
<evidence type="ECO:0000256" key="1">
    <source>
        <dbReference type="ARBA" id="ARBA00004167"/>
    </source>
</evidence>
<dbReference type="InterPro" id="IPR027329">
    <property type="entry name" value="TPX2_C"/>
</dbReference>
<evidence type="ECO:0000259" key="17">
    <source>
        <dbReference type="Pfam" id="PF06886"/>
    </source>
</evidence>
<evidence type="ECO:0000256" key="7">
    <source>
        <dbReference type="ARBA" id="ARBA00022692"/>
    </source>
</evidence>
<comment type="subcellular location">
    <subcellularLocation>
        <location evidence="2">Cytoplasm</location>
        <location evidence="2">Cytoskeleton</location>
    </subcellularLocation>
    <subcellularLocation>
        <location evidence="1">Membrane</location>
        <topology evidence="1">Single-pass membrane protein</topology>
    </subcellularLocation>
</comment>
<dbReference type="Pfam" id="PF23452">
    <property type="entry name" value="HPAT"/>
    <property type="match status" value="2"/>
</dbReference>
<evidence type="ECO:0000256" key="4">
    <source>
        <dbReference type="ARBA" id="ARBA00022490"/>
    </source>
</evidence>
<accession>A0AAV6Y0V5</accession>
<dbReference type="Pfam" id="PF06886">
    <property type="entry name" value="TPX2"/>
    <property type="match status" value="1"/>
</dbReference>
<evidence type="ECO:0000259" key="18">
    <source>
        <dbReference type="Pfam" id="PF23452"/>
    </source>
</evidence>
<name>A0AAV6Y0V5_9LAMI</name>
<dbReference type="Gene3D" id="3.30.2020.30">
    <property type="match status" value="1"/>
</dbReference>
<evidence type="ECO:0000259" key="16">
    <source>
        <dbReference type="Pfam" id="PF06155"/>
    </source>
</evidence>
<feature type="compositionally biased region" description="Polar residues" evidence="14">
    <location>
        <begin position="1224"/>
        <end position="1240"/>
    </location>
</feature>
<dbReference type="EMBL" id="WHWC01000004">
    <property type="protein sequence ID" value="KAG8384915.1"/>
    <property type="molecule type" value="Genomic_DNA"/>
</dbReference>
<dbReference type="Proteomes" id="UP000826271">
    <property type="component" value="Unassembled WGS sequence"/>
</dbReference>
<sequence length="1440" mass="162304">MKRTIESAIRSLQTVAECPRLTRFSLYAPKAVEVEFDNGSAYNLSAEYLRVYSPAVDSKIRSIAGEKVISGRRHVGIMSAEPVGNYGVRLFFDDLHKTGIFTWDYFHHLGSTRYSQWSVRITSIGKQWASCIATVKPNSPAQLPDCSAVPMKRRRIIEAWTWRQHLRYPAINKPAGIVHWLKHSKEAQNVDWVVILDADMIIRGPIVPWELGAEKGKPVAAYYGYLVGCDNILAKLHTKHPEFCDKVGGLLAMHIDDLRALAPMWLSKTEEVRADKAHWATNYTGDIYGTGWISEMYGYSFGAAEVGLRHKINDNLMIYPGYTPREGIEPILMHYGLPFSVGNWSFSKLEHHDDNIVYDCGRLFPEPPYPRELKEMETDPNKRRALFLNIECINTLNEGLLLHHAAHGCPKPKWSKYLSFLKSKTFAELTQPKQLTSKSRQMMEVKVDVQKQEVDESEKWHPKIHTIFSTECTSYFDWQTVGLVHSFHQSGQPGDITRLLSCSEEDLRQYKGHDLAHTHYVPSMSRHPLTGDWYPAINKPAAVVHWINHVKTDAEYIVILDADMIMRGPITPWEFNAAKGRPVSTPYDYLIGCDNILAKIHTRHPEACSKVGGVIIMHIRDLKRFALLWLHKTEEVRADMAHWSKNITGDIYEAGWISEMYGYSFAAAELNMRHTISNEILIYPGYVPVPGVKYRVFHYGLEFRVGNWSFDKAKWRNNDVVNKCWSKFPDPPDPSTLDRSNEDSLQRDLLSIECANSLNEGLRLHHVRRKCPDPNSMSTPTREKSPHPPALPSPNLESAVEITASKKFEKNDEIDASIRNPDMNNESQGKIVEEVDDSKEVPEVKIESQEKIVEKFDVLRHNAELKNESQELSPPAETNQTFTSMRLWIIGLWAISIVGFVVVMWMMISRRKGQRKRAEMGDSACLMHGFSYASAIPNNSKQGNPMHALGESISFGRFMTESLSWDKWSTFSHKKYVEEAERYTQPGSVAQKKAFFEAHYKRIAAQKAAAALLEQENAAKTEAEQVTHNNAYDGAVEMGAAIVQDSKEECFVHEIGEAGENAVIPANEVSEESPAKRNSISQIDNIENQDKISVSESSGTPQIERPLLKNCIASEDMPSVTSKKKSGLSSLKSSIQRKTWKVPSTPAKPVTPHFNKENNATRKTGVDKRIPSPKSLRALMELIPTKGPDKVSIAATKKSDTSGIARIYSRTPKDCATPLRTPAASKSVSTYAATTRTPLSENRRMRTPVDSSAPGSKTTGPKWHILSSVCSKSLTACRNKLQSPTLSTPFILRTEERAAKRKQARKLKLEEKFNANEVQKTQLQKTLKEKAGNEFRKLGCGFCFKARPLPDFYKEREITKNQMKKIPAAQPQSAVLGRSNSNKMRGTVSMPPPPPPPTCLPKNGASRNLSRKNVPNPSKFLTTSLPERITHENASPNIQQ</sequence>
<evidence type="ECO:0000256" key="2">
    <source>
        <dbReference type="ARBA" id="ARBA00004245"/>
    </source>
</evidence>
<evidence type="ECO:0000256" key="12">
    <source>
        <dbReference type="ARBA" id="ARBA00023136"/>
    </source>
</evidence>
<feature type="domain" description="Hydroxyproline O-arabinosyltransferase-like" evidence="18">
    <location>
        <begin position="465"/>
        <end position="733"/>
    </location>
</feature>
<evidence type="ECO:0000256" key="6">
    <source>
        <dbReference type="ARBA" id="ARBA00022679"/>
    </source>
</evidence>
<keyword evidence="7 15" id="KW-0812">Transmembrane</keyword>
<feature type="domain" description="TPX2 C-terminal" evidence="17">
    <location>
        <begin position="1290"/>
        <end position="1357"/>
    </location>
</feature>
<comment type="similarity">
    <text evidence="3">Belongs to the TPX2 family.</text>
</comment>
<keyword evidence="11" id="KW-0408">Iron</keyword>
<dbReference type="GO" id="GO:0046872">
    <property type="term" value="F:metal ion binding"/>
    <property type="evidence" value="ECO:0007669"/>
    <property type="project" value="UniProtKB-KW"/>
</dbReference>
<keyword evidence="6" id="KW-0808">Transferase</keyword>
<evidence type="ECO:0000313" key="20">
    <source>
        <dbReference type="Proteomes" id="UP000826271"/>
    </source>
</evidence>
<dbReference type="GO" id="GO:0016757">
    <property type="term" value="F:glycosyltransferase activity"/>
    <property type="evidence" value="ECO:0007669"/>
    <property type="project" value="UniProtKB-KW"/>
</dbReference>
<evidence type="ECO:0000256" key="3">
    <source>
        <dbReference type="ARBA" id="ARBA00005885"/>
    </source>
</evidence>